<keyword evidence="2" id="KW-1185">Reference proteome</keyword>
<accession>A0A9X3MXS6</accession>
<comment type="caution">
    <text evidence="1">The sequence shown here is derived from an EMBL/GenBank/DDBJ whole genome shotgun (WGS) entry which is preliminary data.</text>
</comment>
<name>A0A9X3MXS6_9ACTN</name>
<dbReference type="Proteomes" id="UP001149140">
    <property type="component" value="Unassembled WGS sequence"/>
</dbReference>
<evidence type="ECO:0000313" key="2">
    <source>
        <dbReference type="Proteomes" id="UP001149140"/>
    </source>
</evidence>
<reference evidence="1" key="1">
    <citation type="submission" date="2022-10" db="EMBL/GenBank/DDBJ databases">
        <title>The WGS of Solirubrobacter ginsenosidimutans DSM 21036.</title>
        <authorList>
            <person name="Jiang Z."/>
        </authorList>
    </citation>
    <scope>NUCLEOTIDE SEQUENCE</scope>
    <source>
        <strain evidence="1">DSM 21036</strain>
    </source>
</reference>
<sequence>MLRALGHVRQQHRLADARVATYHECLALARADVPHQRVERRTLAAPAEHPLREGTGQLSGFVAVLGCSMGFSEA</sequence>
<dbReference type="AlphaFoldDB" id="A0A9X3MXS6"/>
<protein>
    <submittedName>
        <fullName evidence="1">Uncharacterized protein</fullName>
    </submittedName>
</protein>
<dbReference type="EMBL" id="JAPDOD010000011">
    <property type="protein sequence ID" value="MDA0161378.1"/>
    <property type="molecule type" value="Genomic_DNA"/>
</dbReference>
<dbReference type="RefSeq" id="WP_270040584.1">
    <property type="nucleotide sequence ID" value="NZ_JAPDOD010000011.1"/>
</dbReference>
<organism evidence="1 2">
    <name type="scientific">Solirubrobacter ginsenosidimutans</name>
    <dbReference type="NCBI Taxonomy" id="490573"/>
    <lineage>
        <taxon>Bacteria</taxon>
        <taxon>Bacillati</taxon>
        <taxon>Actinomycetota</taxon>
        <taxon>Thermoleophilia</taxon>
        <taxon>Solirubrobacterales</taxon>
        <taxon>Solirubrobacteraceae</taxon>
        <taxon>Solirubrobacter</taxon>
    </lineage>
</organism>
<proteinExistence type="predicted"/>
<gene>
    <name evidence="1" type="ORF">OM076_13960</name>
</gene>
<evidence type="ECO:0000313" key="1">
    <source>
        <dbReference type="EMBL" id="MDA0161378.1"/>
    </source>
</evidence>